<dbReference type="GO" id="GO:0016020">
    <property type="term" value="C:membrane"/>
    <property type="evidence" value="ECO:0007669"/>
    <property type="project" value="InterPro"/>
</dbReference>
<dbReference type="AlphaFoldDB" id="A0A401GUR6"/>
<dbReference type="InParanoid" id="A0A401GUR6"/>
<dbReference type="Proteomes" id="UP000287166">
    <property type="component" value="Unassembled WGS sequence"/>
</dbReference>
<evidence type="ECO:0000313" key="4">
    <source>
        <dbReference type="EMBL" id="GBE85968.1"/>
    </source>
</evidence>
<keyword evidence="4" id="KW-0328">Glycosyltransferase</keyword>
<dbReference type="FunFam" id="3.90.550.10:FF:000051">
    <property type="entry name" value="Alpha-1,2-mannosyltransferase (Ktr4)"/>
    <property type="match status" value="1"/>
</dbReference>
<feature type="active site" description="Nucleophile" evidence="3">
    <location>
        <position position="286"/>
    </location>
</feature>
<dbReference type="GO" id="GO:0006487">
    <property type="term" value="P:protein N-linked glycosylation"/>
    <property type="evidence" value="ECO:0007669"/>
    <property type="project" value="TreeGrafter"/>
</dbReference>
<dbReference type="OrthoDB" id="439943at2759"/>
<proteinExistence type="inferred from homology"/>
<dbReference type="InterPro" id="IPR002685">
    <property type="entry name" value="Glyco_trans_15"/>
</dbReference>
<sequence>MVLKLNTTTRYVVLVLFIIVGLHSILSFTHEGYGRATSFSNVASKLSWSSTPSLDPVPDAYYTPPNTASNLTGTRRHDATLLMLARNSDTDSAVRSIRELEDRFNTRHHYPWVFLNEEPFSDEFKKRVSNVASGEVSFGLVPHDHWFQPASIDEERATASRNKMMTDHIIYGGSVSYRNMCRFNSGFFYRHPLLQQYKWYWRVEPDIHFHCDITFDPFQYMEDNNKIYGFTITMYEYLATIPTLWETVKEFIKDHPQYVAQDNAMGYMSENGGDTYNLCHFWSNFEIASMDFWRGEAYSAFFDYLDSKGGFYYERWGDAPVHSIAVALFVPKDKIHFFNEIGYEHNPYTHCPRGSDAWERGNCACSQERSFDYDGYSCMRQWDRIWEDASP</sequence>
<dbReference type="SUPFAM" id="SSF53448">
    <property type="entry name" value="Nucleotide-diphospho-sugar transferases"/>
    <property type="match status" value="1"/>
</dbReference>
<dbReference type="EMBL" id="BFAD01000008">
    <property type="protein sequence ID" value="GBE85968.1"/>
    <property type="molecule type" value="Genomic_DNA"/>
</dbReference>
<dbReference type="GO" id="GO:0000026">
    <property type="term" value="F:alpha-1,2-mannosyltransferase activity"/>
    <property type="evidence" value="ECO:0007669"/>
    <property type="project" value="TreeGrafter"/>
</dbReference>
<dbReference type="InterPro" id="IPR029044">
    <property type="entry name" value="Nucleotide-diphossugar_trans"/>
</dbReference>
<keyword evidence="5" id="KW-1185">Reference proteome</keyword>
<dbReference type="GO" id="GO:0000032">
    <property type="term" value="P:cell wall mannoprotein biosynthetic process"/>
    <property type="evidence" value="ECO:0007669"/>
    <property type="project" value="TreeGrafter"/>
</dbReference>
<evidence type="ECO:0000256" key="1">
    <source>
        <dbReference type="ARBA" id="ARBA00007677"/>
    </source>
</evidence>
<dbReference type="PANTHER" id="PTHR31121:SF6">
    <property type="entry name" value="ALPHA-1,2 MANNOSYLTRANSFERASE KTR1"/>
    <property type="match status" value="1"/>
</dbReference>
<dbReference type="GO" id="GO:0005794">
    <property type="term" value="C:Golgi apparatus"/>
    <property type="evidence" value="ECO:0007669"/>
    <property type="project" value="TreeGrafter"/>
</dbReference>
<keyword evidence="2 4" id="KW-0808">Transferase</keyword>
<gene>
    <name evidence="4" type="ORF">SCP_0804920</name>
</gene>
<comment type="caution">
    <text evidence="4">The sequence shown here is derived from an EMBL/GenBank/DDBJ whole genome shotgun (WGS) entry which is preliminary data.</text>
</comment>
<dbReference type="Pfam" id="PF01793">
    <property type="entry name" value="Glyco_transf_15"/>
    <property type="match status" value="1"/>
</dbReference>
<dbReference type="PANTHER" id="PTHR31121">
    <property type="entry name" value="ALPHA-1,2 MANNOSYLTRANSFERASE KTR1"/>
    <property type="match status" value="1"/>
</dbReference>
<evidence type="ECO:0000256" key="3">
    <source>
        <dbReference type="PIRSR" id="PIRSR018153-1"/>
    </source>
</evidence>
<dbReference type="Gene3D" id="3.90.550.10">
    <property type="entry name" value="Spore Coat Polysaccharide Biosynthesis Protein SpsA, Chain A"/>
    <property type="match status" value="1"/>
</dbReference>
<dbReference type="FunCoup" id="A0A401GUR6">
    <property type="interactions" value="120"/>
</dbReference>
<protein>
    <submittedName>
        <fullName evidence="4">Glycolipid 2-alpha-mannosyltransferase 2</fullName>
    </submittedName>
</protein>
<evidence type="ECO:0000313" key="5">
    <source>
        <dbReference type="Proteomes" id="UP000287166"/>
    </source>
</evidence>
<reference evidence="4 5" key="1">
    <citation type="journal article" date="2018" name="Sci. Rep.">
        <title>Genome sequence of the cauliflower mushroom Sparassis crispa (Hanabiratake) and its association with beneficial usage.</title>
        <authorList>
            <person name="Kiyama R."/>
            <person name="Furutani Y."/>
            <person name="Kawaguchi K."/>
            <person name="Nakanishi T."/>
        </authorList>
    </citation>
    <scope>NUCLEOTIDE SEQUENCE [LARGE SCALE GENOMIC DNA]</scope>
</reference>
<name>A0A401GUR6_9APHY</name>
<organism evidence="4 5">
    <name type="scientific">Sparassis crispa</name>
    <dbReference type="NCBI Taxonomy" id="139825"/>
    <lineage>
        <taxon>Eukaryota</taxon>
        <taxon>Fungi</taxon>
        <taxon>Dikarya</taxon>
        <taxon>Basidiomycota</taxon>
        <taxon>Agaricomycotina</taxon>
        <taxon>Agaricomycetes</taxon>
        <taxon>Polyporales</taxon>
        <taxon>Sparassidaceae</taxon>
        <taxon>Sparassis</taxon>
    </lineage>
</organism>
<dbReference type="GeneID" id="38782885"/>
<evidence type="ECO:0000256" key="2">
    <source>
        <dbReference type="ARBA" id="ARBA00022679"/>
    </source>
</evidence>
<dbReference type="PIRSF" id="PIRSF018153">
    <property type="entry name" value="Glyco_trans_15"/>
    <property type="match status" value="1"/>
</dbReference>
<comment type="similarity">
    <text evidence="1">Belongs to the glycosyltransferase 15 family.</text>
</comment>
<dbReference type="RefSeq" id="XP_027616881.1">
    <property type="nucleotide sequence ID" value="XM_027761080.1"/>
</dbReference>
<dbReference type="STRING" id="139825.A0A401GUR6"/>
<accession>A0A401GUR6</accession>